<dbReference type="EMBL" id="CT868552">
    <property type="protein sequence ID" value="CAK85973.1"/>
    <property type="molecule type" value="Genomic_DNA"/>
</dbReference>
<dbReference type="RefSeq" id="XP_001453370.1">
    <property type="nucleotide sequence ID" value="XM_001453333.1"/>
</dbReference>
<sequence>MLSVGKQQIQGLSLLLLTIQKNLKFLHPEQDQYLAEEERTSKASGLSDIQSYPLIIMGKCKFDQFMVQLDLKLVQLIECKDIEFAKYLWFYENVMVEVDSITEVEID</sequence>
<evidence type="ECO:0000313" key="1">
    <source>
        <dbReference type="EMBL" id="CAK85973.1"/>
    </source>
</evidence>
<evidence type="ECO:0000313" key="2">
    <source>
        <dbReference type="Proteomes" id="UP000000600"/>
    </source>
</evidence>
<organism evidence="1 2">
    <name type="scientific">Paramecium tetraurelia</name>
    <dbReference type="NCBI Taxonomy" id="5888"/>
    <lineage>
        <taxon>Eukaryota</taxon>
        <taxon>Sar</taxon>
        <taxon>Alveolata</taxon>
        <taxon>Ciliophora</taxon>
        <taxon>Intramacronucleata</taxon>
        <taxon>Oligohymenophorea</taxon>
        <taxon>Peniculida</taxon>
        <taxon>Parameciidae</taxon>
        <taxon>Paramecium</taxon>
    </lineage>
</organism>
<dbReference type="AlphaFoldDB" id="A0DSF6"/>
<dbReference type="Proteomes" id="UP000000600">
    <property type="component" value="Unassembled WGS sequence"/>
</dbReference>
<proteinExistence type="predicted"/>
<protein>
    <submittedName>
        <fullName evidence="1">Uncharacterized protein</fullName>
    </submittedName>
</protein>
<dbReference type="HOGENOM" id="CLU_2215078_0_0_1"/>
<keyword evidence="2" id="KW-1185">Reference proteome</keyword>
<dbReference type="InParanoid" id="A0DSF6"/>
<accession>A0DSF6</accession>
<gene>
    <name evidence="1" type="ORF">GSPATT00019677001</name>
</gene>
<dbReference type="KEGG" id="ptm:GSPATT00019677001"/>
<reference evidence="1 2" key="1">
    <citation type="journal article" date="2006" name="Nature">
        <title>Global trends of whole-genome duplications revealed by the ciliate Paramecium tetraurelia.</title>
        <authorList>
            <consortium name="Genoscope"/>
            <person name="Aury J.-M."/>
            <person name="Jaillon O."/>
            <person name="Duret L."/>
            <person name="Noel B."/>
            <person name="Jubin C."/>
            <person name="Porcel B.M."/>
            <person name="Segurens B."/>
            <person name="Daubin V."/>
            <person name="Anthouard V."/>
            <person name="Aiach N."/>
            <person name="Arnaiz O."/>
            <person name="Billaut A."/>
            <person name="Beisson J."/>
            <person name="Blanc I."/>
            <person name="Bouhouche K."/>
            <person name="Camara F."/>
            <person name="Duharcourt S."/>
            <person name="Guigo R."/>
            <person name="Gogendeau D."/>
            <person name="Katinka M."/>
            <person name="Keller A.-M."/>
            <person name="Kissmehl R."/>
            <person name="Klotz C."/>
            <person name="Koll F."/>
            <person name="Le Moue A."/>
            <person name="Lepere C."/>
            <person name="Malinsky S."/>
            <person name="Nowacki M."/>
            <person name="Nowak J.K."/>
            <person name="Plattner H."/>
            <person name="Poulain J."/>
            <person name="Ruiz F."/>
            <person name="Serrano V."/>
            <person name="Zagulski M."/>
            <person name="Dessen P."/>
            <person name="Betermier M."/>
            <person name="Weissenbach J."/>
            <person name="Scarpelli C."/>
            <person name="Schachter V."/>
            <person name="Sperling L."/>
            <person name="Meyer E."/>
            <person name="Cohen J."/>
            <person name="Wincker P."/>
        </authorList>
    </citation>
    <scope>NUCLEOTIDE SEQUENCE [LARGE SCALE GENOMIC DNA]</scope>
    <source>
        <strain evidence="1 2">Stock d4-2</strain>
    </source>
</reference>
<name>A0DSF6_PARTE</name>
<dbReference type="GeneID" id="5039155"/>